<comment type="caution">
    <text evidence="6">The sequence shown here is derived from an EMBL/GenBank/DDBJ whole genome shotgun (WGS) entry which is preliminary data.</text>
</comment>
<feature type="region of interest" description="Disordered" evidence="4">
    <location>
        <begin position="1"/>
        <end position="26"/>
    </location>
</feature>
<protein>
    <recommendedName>
        <fullName evidence="5">Carbohydrate-binding module family 96 domain-containing protein</fullName>
    </recommendedName>
</protein>
<evidence type="ECO:0000259" key="5">
    <source>
        <dbReference type="Pfam" id="PF24517"/>
    </source>
</evidence>
<sequence>MRDRRRTQDRPARPRSTPGRGRTGTRRTLVGALCAVALVVALGRTTDAAVAATTTVSVTASDMTYTNSREPRTALGYKDFAFATRSENSTYVRFATPAAPDARATIESATLVLQARTSSSKDRALLVRTVGASWREATLTHDTRPRATGRPVNTPARVAASTTVRVPVDPAAVHPGGTTAFALSFDRPDPRVSFWSDSRRRARLEVKYRLTGTSATPTQATSAHPTSTSRPAPTATPKATPTPTRTPTSAPTSSPTAAPAPAPTTAPVTGARSDLPYVPATGGAKKVWAHYFPPYPISLDNRPADEDYYTRNYLDPAGEGSKFADVGGLLRDRPLPRSPLSGDWALHDMTAEVEQARSAGIDGFTVNVLGITGANWDRTLDLVEAAERTGGFTVVPNIDTNASGVEAGPTRLAAAIAPLLRSSAAERLPDGRVVLSSFKAEGKSVEWWSELFRTLEQEHGVRVAFTAVLLDSSSANMEAFAPISWALSNWGARNPGKARAAADYAARAHALGVRWMAPVAVQDVRPTQGIYDEAANTETLEATWRNAVDDGADLVQLITWNDYSESTSFAPSAAHGWTFLDVSGYYQSEFKSGAVPTVTQDALYVTHRVHAVDSRVTQQSDLATVRSDANATEPRDTVEVLSFLTAPADVTVTVGGRQQTVRVGAGVSRTTVPLATGEVSAVARRNGATIAHVSSPFTVVSRPEVQDLQYYGVASLRNP</sequence>
<feature type="region of interest" description="Disordered" evidence="4">
    <location>
        <begin position="207"/>
        <end position="273"/>
    </location>
</feature>
<feature type="domain" description="Carbohydrate-binding module family 96" evidence="5">
    <location>
        <begin position="56"/>
        <end position="171"/>
    </location>
</feature>
<dbReference type="Pfam" id="PF24517">
    <property type="entry name" value="CBM96"/>
    <property type="match status" value="1"/>
</dbReference>
<evidence type="ECO:0000256" key="3">
    <source>
        <dbReference type="ARBA" id="ARBA00022729"/>
    </source>
</evidence>
<dbReference type="Pfam" id="PF03659">
    <property type="entry name" value="Glyco_hydro_71"/>
    <property type="match status" value="1"/>
</dbReference>
<dbReference type="InterPro" id="IPR055372">
    <property type="entry name" value="CBM96"/>
</dbReference>
<keyword evidence="3" id="KW-0732">Signal</keyword>
<evidence type="ECO:0000256" key="1">
    <source>
        <dbReference type="ARBA" id="ARBA00004613"/>
    </source>
</evidence>
<keyword evidence="2" id="KW-0964">Secreted</keyword>
<feature type="compositionally biased region" description="Low complexity" evidence="4">
    <location>
        <begin position="220"/>
        <end position="257"/>
    </location>
</feature>
<dbReference type="RefSeq" id="WP_191783902.1">
    <property type="nucleotide sequence ID" value="NZ_JACSQV010000011.1"/>
</dbReference>
<gene>
    <name evidence="6" type="ORF">H9657_13315</name>
</gene>
<dbReference type="InterPro" id="IPR005197">
    <property type="entry name" value="Glyco_hydro_71"/>
</dbReference>
<name>A0ABR8QFP8_9CELL</name>
<evidence type="ECO:0000256" key="2">
    <source>
        <dbReference type="ARBA" id="ARBA00022525"/>
    </source>
</evidence>
<evidence type="ECO:0000256" key="4">
    <source>
        <dbReference type="SAM" id="MobiDB-lite"/>
    </source>
</evidence>
<proteinExistence type="predicted"/>
<dbReference type="Proteomes" id="UP000604241">
    <property type="component" value="Unassembled WGS sequence"/>
</dbReference>
<keyword evidence="7" id="KW-1185">Reference proteome</keyword>
<feature type="compositionally biased region" description="Basic and acidic residues" evidence="4">
    <location>
        <begin position="1"/>
        <end position="12"/>
    </location>
</feature>
<evidence type="ECO:0000313" key="6">
    <source>
        <dbReference type="EMBL" id="MBD7919250.1"/>
    </source>
</evidence>
<feature type="compositionally biased region" description="Low complexity" evidence="4">
    <location>
        <begin position="14"/>
        <end position="26"/>
    </location>
</feature>
<organism evidence="6 7">
    <name type="scientific">Cellulomonas avistercoris</name>
    <dbReference type="NCBI Taxonomy" id="2762242"/>
    <lineage>
        <taxon>Bacteria</taxon>
        <taxon>Bacillati</taxon>
        <taxon>Actinomycetota</taxon>
        <taxon>Actinomycetes</taxon>
        <taxon>Micrococcales</taxon>
        <taxon>Cellulomonadaceae</taxon>
        <taxon>Cellulomonas</taxon>
    </lineage>
</organism>
<comment type="subcellular location">
    <subcellularLocation>
        <location evidence="1">Secreted</location>
    </subcellularLocation>
</comment>
<dbReference type="EMBL" id="JACSQV010000011">
    <property type="protein sequence ID" value="MBD7919250.1"/>
    <property type="molecule type" value="Genomic_DNA"/>
</dbReference>
<dbReference type="Gene3D" id="3.20.20.80">
    <property type="entry name" value="Glycosidases"/>
    <property type="match status" value="1"/>
</dbReference>
<evidence type="ECO:0000313" key="7">
    <source>
        <dbReference type="Proteomes" id="UP000604241"/>
    </source>
</evidence>
<accession>A0ABR8QFP8</accession>
<reference evidence="6 7" key="1">
    <citation type="submission" date="2020-08" db="EMBL/GenBank/DDBJ databases">
        <title>A Genomic Blueprint of the Chicken Gut Microbiome.</title>
        <authorList>
            <person name="Gilroy R."/>
            <person name="Ravi A."/>
            <person name="Getino M."/>
            <person name="Pursley I."/>
            <person name="Horton D.L."/>
            <person name="Alikhan N.-F."/>
            <person name="Baker D."/>
            <person name="Gharbi K."/>
            <person name="Hall N."/>
            <person name="Watson M."/>
            <person name="Adriaenssens E.M."/>
            <person name="Foster-Nyarko E."/>
            <person name="Jarju S."/>
            <person name="Secka A."/>
            <person name="Antonio M."/>
            <person name="Oren A."/>
            <person name="Chaudhuri R."/>
            <person name="La Ragione R.M."/>
            <person name="Hildebrand F."/>
            <person name="Pallen M.J."/>
        </authorList>
    </citation>
    <scope>NUCLEOTIDE SEQUENCE [LARGE SCALE GENOMIC DNA]</scope>
    <source>
        <strain evidence="6 7">Sa3CUA2</strain>
    </source>
</reference>